<protein>
    <submittedName>
        <fullName evidence="2">Uncharacterized protein DUF1628</fullName>
    </submittedName>
</protein>
<dbReference type="EMBL" id="RAPO01000003">
    <property type="protein sequence ID" value="RKD93306.1"/>
    <property type="molecule type" value="Genomic_DNA"/>
</dbReference>
<sequence>MGTILLLAIAVCVAGVLLVGVSTWVPASSATTMAFELSADSDRSTIAIEHRVGGTVDVRELSITVIVDGAELSEQPPVPFVGATGYDGAPTGPFNAKADPQWSAGERASFTVAATNDPPLEMGDPVRVRLVIGGRVIADLEAIAR</sequence>
<accession>A0A419WDB6</accession>
<feature type="domain" description="Archaeal Type IV pilin N-terminal" evidence="1">
    <location>
        <begin position="1"/>
        <end position="66"/>
    </location>
</feature>
<proteinExistence type="predicted"/>
<dbReference type="AlphaFoldDB" id="A0A419WDB6"/>
<reference evidence="2 3" key="1">
    <citation type="submission" date="2018-09" db="EMBL/GenBank/DDBJ databases">
        <title>Genomic Encyclopedia of Archaeal and Bacterial Type Strains, Phase II (KMG-II): from individual species to whole genera.</title>
        <authorList>
            <person name="Goeker M."/>
        </authorList>
    </citation>
    <scope>NUCLEOTIDE SEQUENCE [LARGE SCALE GENOMIC DNA]</scope>
    <source>
        <strain evidence="2 3">DSM 13151</strain>
    </source>
</reference>
<dbReference type="Pfam" id="PF07790">
    <property type="entry name" value="Pilin_N"/>
    <property type="match status" value="1"/>
</dbReference>
<evidence type="ECO:0000313" key="3">
    <source>
        <dbReference type="Proteomes" id="UP000283805"/>
    </source>
</evidence>
<comment type="caution">
    <text evidence="2">The sequence shown here is derived from an EMBL/GenBank/DDBJ whole genome shotgun (WGS) entry which is preliminary data.</text>
</comment>
<keyword evidence="3" id="KW-1185">Reference proteome</keyword>
<evidence type="ECO:0000259" key="1">
    <source>
        <dbReference type="Pfam" id="PF07790"/>
    </source>
</evidence>
<evidence type="ECO:0000313" key="2">
    <source>
        <dbReference type="EMBL" id="RKD93306.1"/>
    </source>
</evidence>
<dbReference type="InterPro" id="IPR012859">
    <property type="entry name" value="Pilin_N_archaeal"/>
</dbReference>
<name>A0A419WDB6_9EURY</name>
<dbReference type="Proteomes" id="UP000283805">
    <property type="component" value="Unassembled WGS sequence"/>
</dbReference>
<organism evidence="2 3">
    <name type="scientific">Halopiger aswanensis</name>
    <dbReference type="NCBI Taxonomy" id="148449"/>
    <lineage>
        <taxon>Archaea</taxon>
        <taxon>Methanobacteriati</taxon>
        <taxon>Methanobacteriota</taxon>
        <taxon>Stenosarchaea group</taxon>
        <taxon>Halobacteria</taxon>
        <taxon>Halobacteriales</taxon>
        <taxon>Natrialbaceae</taxon>
        <taxon>Halopiger</taxon>
    </lineage>
</organism>
<gene>
    <name evidence="2" type="ORF">ATJ93_2924</name>
</gene>